<evidence type="ECO:0000313" key="1">
    <source>
        <dbReference type="EMBL" id="RFC81422.1"/>
    </source>
</evidence>
<evidence type="ECO:0000313" key="2">
    <source>
        <dbReference type="Proteomes" id="UP000240957"/>
    </source>
</evidence>
<comment type="caution">
    <text evidence="1">The sequence shown here is derived from an EMBL/GenBank/DDBJ whole genome shotgun (WGS) entry which is preliminary data.</text>
</comment>
<reference evidence="1 2" key="1">
    <citation type="submission" date="2018-08" db="EMBL/GenBank/DDBJ databases">
        <title>The draft genome of Acinetobacter sichuanensis strain WCHAc060041.</title>
        <authorList>
            <person name="Qin J."/>
            <person name="Feng Y."/>
            <person name="Zong Z."/>
        </authorList>
    </citation>
    <scope>NUCLEOTIDE SEQUENCE [LARGE SCALE GENOMIC DNA]</scope>
    <source>
        <strain evidence="1 2">WCHAc060041</strain>
    </source>
</reference>
<organism evidence="1 2">
    <name type="scientific">Acinetobacter sichuanensis</name>
    <dbReference type="NCBI Taxonomy" id="2136183"/>
    <lineage>
        <taxon>Bacteria</taxon>
        <taxon>Pseudomonadati</taxon>
        <taxon>Pseudomonadota</taxon>
        <taxon>Gammaproteobacteria</taxon>
        <taxon>Moraxellales</taxon>
        <taxon>Moraxellaceae</taxon>
        <taxon>Acinetobacter</taxon>
    </lineage>
</organism>
<dbReference type="EMBL" id="PYIX02000107">
    <property type="protein sequence ID" value="RFC81422.1"/>
    <property type="molecule type" value="Genomic_DNA"/>
</dbReference>
<dbReference type="RefSeq" id="WP_147305748.1">
    <property type="nucleotide sequence ID" value="NZ_PYIX02000107.1"/>
</dbReference>
<feature type="non-terminal residue" evidence="1">
    <location>
        <position position="128"/>
    </location>
</feature>
<accession>A0A371YIW9</accession>
<name>A0A371YIW9_9GAMM</name>
<gene>
    <name evidence="1" type="ORF">C9E89_021985</name>
</gene>
<dbReference type="Proteomes" id="UP000240957">
    <property type="component" value="Unassembled WGS sequence"/>
</dbReference>
<sequence>METFLIVAVVAIVLFFFMKGLFSFKNGVQLSIRPFNEWMILAKSASKKELEVMCHSVLLETGSMLEKANVISQKEFRDLFLNSRVYASDFIMLTLITVDIQEQLSKPTSFPLYESEEARFYLYKCFCR</sequence>
<protein>
    <submittedName>
        <fullName evidence="1">Uncharacterized protein</fullName>
    </submittedName>
</protein>
<dbReference type="AlphaFoldDB" id="A0A371YIW9"/>
<proteinExistence type="predicted"/>